<dbReference type="AlphaFoldDB" id="A0A0R1WBD5"/>
<reference evidence="1 2" key="1">
    <citation type="journal article" date="2015" name="Genome Announc.">
        <title>Expanding the biotechnology potential of lactobacilli through comparative genomics of 213 strains and associated genera.</title>
        <authorList>
            <person name="Sun Z."/>
            <person name="Harris H.M."/>
            <person name="McCann A."/>
            <person name="Guo C."/>
            <person name="Argimon S."/>
            <person name="Zhang W."/>
            <person name="Yang X."/>
            <person name="Jeffery I.B."/>
            <person name="Cooney J.C."/>
            <person name="Kagawa T.F."/>
            <person name="Liu W."/>
            <person name="Song Y."/>
            <person name="Salvetti E."/>
            <person name="Wrobel A."/>
            <person name="Rasinkangas P."/>
            <person name="Parkhill J."/>
            <person name="Rea M.C."/>
            <person name="O'Sullivan O."/>
            <person name="Ritari J."/>
            <person name="Douillard F.P."/>
            <person name="Paul Ross R."/>
            <person name="Yang R."/>
            <person name="Briner A.E."/>
            <person name="Felis G.E."/>
            <person name="de Vos W.M."/>
            <person name="Barrangou R."/>
            <person name="Klaenhammer T.R."/>
            <person name="Caufield P.W."/>
            <person name="Cui Y."/>
            <person name="Zhang H."/>
            <person name="O'Toole P.W."/>
        </authorList>
    </citation>
    <scope>NUCLEOTIDE SEQUENCE [LARGE SCALE GENOMIC DNA]</scope>
    <source>
        <strain evidence="1 2">DSM 4864</strain>
    </source>
</reference>
<evidence type="ECO:0000313" key="1">
    <source>
        <dbReference type="EMBL" id="KRM15169.1"/>
    </source>
</evidence>
<evidence type="ECO:0000313" key="2">
    <source>
        <dbReference type="Proteomes" id="UP000050973"/>
    </source>
</evidence>
<accession>A0A0R1WBD5</accession>
<protein>
    <submittedName>
        <fullName evidence="1">Uncharacterized protein</fullName>
    </submittedName>
</protein>
<dbReference type="Proteomes" id="UP000050973">
    <property type="component" value="Unassembled WGS sequence"/>
</dbReference>
<dbReference type="PATRIC" id="fig|1423779.3.peg.519"/>
<name>A0A0R1WBD5_9LACO</name>
<comment type="caution">
    <text evidence="1">The sequence shown here is derived from an EMBL/GenBank/DDBJ whole genome shotgun (WGS) entry which is preliminary data.</text>
</comment>
<dbReference type="RefSeq" id="WP_056984559.1">
    <property type="nucleotide sequence ID" value="NZ_AZGE01000015.1"/>
</dbReference>
<sequence length="136" mass="15269">MQDITKIQLDSENFSFFSPPKRGEEVGQVLTIFADGRVVFSAEDGIGEVRHIEKQIDADTAETVLGMVAAKFRHPHDREDFVTDVGTWQLTIFHSIGQSEFTGSVFPNPRLADISDTIRQVTAIPNLWVFDGIQLY</sequence>
<organism evidence="1 2">
    <name type="scientific">Limosilactobacillus oris DSM 4864</name>
    <dbReference type="NCBI Taxonomy" id="1423779"/>
    <lineage>
        <taxon>Bacteria</taxon>
        <taxon>Bacillati</taxon>
        <taxon>Bacillota</taxon>
        <taxon>Bacilli</taxon>
        <taxon>Lactobacillales</taxon>
        <taxon>Lactobacillaceae</taxon>
        <taxon>Limosilactobacillus</taxon>
    </lineage>
</organism>
<gene>
    <name evidence="1" type="ORF">FC49_GL000510</name>
</gene>
<dbReference type="EMBL" id="AZGE01000015">
    <property type="protein sequence ID" value="KRM15169.1"/>
    <property type="molecule type" value="Genomic_DNA"/>
</dbReference>
<proteinExistence type="predicted"/>